<dbReference type="Gene3D" id="3.30.1540.10">
    <property type="entry name" value="formyl-coa transferase, domain 3"/>
    <property type="match status" value="1"/>
</dbReference>
<dbReference type="PANTHER" id="PTHR48207:SF4">
    <property type="entry name" value="BLL6097 PROTEIN"/>
    <property type="match status" value="1"/>
</dbReference>
<dbReference type="Pfam" id="PF02515">
    <property type="entry name" value="CoA_transf_3"/>
    <property type="match status" value="1"/>
</dbReference>
<proteinExistence type="predicted"/>
<keyword evidence="1" id="KW-0808">Transferase</keyword>
<dbReference type="InterPro" id="IPR003673">
    <property type="entry name" value="CoA-Trfase_fam_III"/>
</dbReference>
<protein>
    <submittedName>
        <fullName evidence="2">Crotonobetainyl-CoA:carnitine CoA-transferase CaiB-like acyl-CoA transferase</fullName>
    </submittedName>
</protein>
<dbReference type="Proteomes" id="UP001549320">
    <property type="component" value="Unassembled WGS sequence"/>
</dbReference>
<gene>
    <name evidence="2" type="ORF">ABIE13_002248</name>
</gene>
<dbReference type="InterPro" id="IPR044855">
    <property type="entry name" value="CoA-Trfase_III_dom3_sf"/>
</dbReference>
<organism evidence="2 3">
    <name type="scientific">Ottowia thiooxydans</name>
    <dbReference type="NCBI Taxonomy" id="219182"/>
    <lineage>
        <taxon>Bacteria</taxon>
        <taxon>Pseudomonadati</taxon>
        <taxon>Pseudomonadota</taxon>
        <taxon>Betaproteobacteria</taxon>
        <taxon>Burkholderiales</taxon>
        <taxon>Comamonadaceae</taxon>
        <taxon>Ottowia</taxon>
    </lineage>
</organism>
<dbReference type="SUPFAM" id="SSF89796">
    <property type="entry name" value="CoA-transferase family III (CaiB/BaiF)"/>
    <property type="match status" value="1"/>
</dbReference>
<dbReference type="EMBL" id="JBEPSH010000004">
    <property type="protein sequence ID" value="MET4577137.1"/>
    <property type="molecule type" value="Genomic_DNA"/>
</dbReference>
<dbReference type="RefSeq" id="WP_354443271.1">
    <property type="nucleotide sequence ID" value="NZ_JBEPSH010000004.1"/>
</dbReference>
<evidence type="ECO:0000313" key="2">
    <source>
        <dbReference type="EMBL" id="MET4577137.1"/>
    </source>
</evidence>
<dbReference type="PANTHER" id="PTHR48207">
    <property type="entry name" value="SUCCINATE--HYDROXYMETHYLGLUTARATE COA-TRANSFERASE"/>
    <property type="match status" value="1"/>
</dbReference>
<dbReference type="Gene3D" id="3.40.50.10540">
    <property type="entry name" value="Crotonobetainyl-coa:carnitine coa-transferase, domain 1"/>
    <property type="match status" value="1"/>
</dbReference>
<name>A0ABV2Q9A9_9BURK</name>
<dbReference type="InterPro" id="IPR023606">
    <property type="entry name" value="CoA-Trfase_III_dom_1_sf"/>
</dbReference>
<comment type="caution">
    <text evidence="2">The sequence shown here is derived from an EMBL/GenBank/DDBJ whole genome shotgun (WGS) entry which is preliminary data.</text>
</comment>
<sequence>MTLPMSPSPLPLAGIKVADFSQGVAGPHASFLLANQGAEVIKIEPPEGDWGRNLGKRFGNFSAFSVYYNRGKRSLALDLKQAKAREIAFEMAATADVVVESFRPGVMARLGLDPARLFERNPKLVYLAVTGFGQNGPNADLPATDAIIQGYSGLMSLNKDAQGVPQRFPMILIDVVSGIYGAQAIMAGLMRVFRFGKGQYIDCNLMQCATALQAPRMLEFHLEGGNPEIMYVPLGVYATKDSFLSLSVNRDAHFAVFFEVLGRPDIAHDPRYAARADRVRHADVINAIVREKLLERTSEEWSVLLGQAGILHSKIRSYSDILGDPEIVKAGHLTWLDHPDLPSPVPIPNVPGAFPAEAFGSLTNCPEVGQHTEEVLAEQGLSREDIQAAIADGVACTSRRQT</sequence>
<dbReference type="InterPro" id="IPR050483">
    <property type="entry name" value="CoA-transferase_III_domain"/>
</dbReference>
<evidence type="ECO:0000256" key="1">
    <source>
        <dbReference type="ARBA" id="ARBA00022679"/>
    </source>
</evidence>
<accession>A0ABV2Q9A9</accession>
<evidence type="ECO:0000313" key="3">
    <source>
        <dbReference type="Proteomes" id="UP001549320"/>
    </source>
</evidence>
<reference evidence="2 3" key="1">
    <citation type="submission" date="2024-06" db="EMBL/GenBank/DDBJ databases">
        <title>Sorghum-associated microbial communities from plants grown in Nebraska, USA.</title>
        <authorList>
            <person name="Schachtman D."/>
        </authorList>
    </citation>
    <scope>NUCLEOTIDE SEQUENCE [LARGE SCALE GENOMIC DNA]</scope>
    <source>
        <strain evidence="2 3">2709</strain>
    </source>
</reference>
<keyword evidence="3" id="KW-1185">Reference proteome</keyword>